<dbReference type="Proteomes" id="UP000662888">
    <property type="component" value="Chromosome"/>
</dbReference>
<gene>
    <name evidence="2" type="ORF">IV454_04995</name>
</gene>
<reference evidence="2 3" key="1">
    <citation type="submission" date="2020-11" db="EMBL/GenBank/DDBJ databases">
        <authorList>
            <person name="Sun Q."/>
        </authorList>
    </citation>
    <scope>NUCLEOTIDE SEQUENCE [LARGE SCALE GENOMIC DNA]</scope>
    <source>
        <strain evidence="2 3">P8398</strain>
    </source>
</reference>
<evidence type="ECO:0000313" key="2">
    <source>
        <dbReference type="EMBL" id="QPI50921.1"/>
    </source>
</evidence>
<feature type="region of interest" description="Disordered" evidence="1">
    <location>
        <begin position="32"/>
        <end position="63"/>
    </location>
</feature>
<keyword evidence="3" id="KW-1185">Reference proteome</keyword>
<evidence type="ECO:0000313" key="3">
    <source>
        <dbReference type="Proteomes" id="UP000662888"/>
    </source>
</evidence>
<sequence>MSTKSLSILKKLTKPKSKREVSSLLIARHGSTIRENASAHTTALDERARQTIPSQRKKTPRPA</sequence>
<accession>A0AA48WEC2</accession>
<name>A0AA48WEC2_9BURK</name>
<evidence type="ECO:0000256" key="1">
    <source>
        <dbReference type="SAM" id="MobiDB-lite"/>
    </source>
</evidence>
<proteinExistence type="predicted"/>
<dbReference type="RefSeq" id="WP_206090575.1">
    <property type="nucleotide sequence ID" value="NZ_CP065053.1"/>
</dbReference>
<organism evidence="2 3">
    <name type="scientific">Massilia antarctica</name>
    <dbReference type="NCBI Taxonomy" id="2765360"/>
    <lineage>
        <taxon>Bacteria</taxon>
        <taxon>Pseudomonadati</taxon>
        <taxon>Pseudomonadota</taxon>
        <taxon>Betaproteobacteria</taxon>
        <taxon>Burkholderiales</taxon>
        <taxon>Oxalobacteraceae</taxon>
        <taxon>Telluria group</taxon>
        <taxon>Massilia</taxon>
    </lineage>
</organism>
<dbReference type="EMBL" id="CP065053">
    <property type="protein sequence ID" value="QPI50921.1"/>
    <property type="molecule type" value="Genomic_DNA"/>
</dbReference>
<protein>
    <submittedName>
        <fullName evidence="2">Uncharacterized protein</fullName>
    </submittedName>
</protein>